<reference evidence="3" key="1">
    <citation type="submission" date="2019-06" db="EMBL/GenBank/DDBJ databases">
        <title>Gordonia isolated from sludge of a wastewater treatment plant.</title>
        <authorList>
            <person name="Tamura T."/>
            <person name="Aoyama K."/>
            <person name="Kang Y."/>
            <person name="Saito S."/>
            <person name="Akiyama N."/>
            <person name="Yazawa K."/>
            <person name="Gonoi T."/>
            <person name="Mikami Y."/>
        </authorList>
    </citation>
    <scope>NUCLEOTIDE SEQUENCE [LARGE SCALE GENOMIC DNA]</scope>
    <source>
        <strain evidence="3">NBRC 107697</strain>
    </source>
</reference>
<accession>A0A7I9UUU2</accession>
<protein>
    <submittedName>
        <fullName evidence="2">Lipase</fullName>
    </submittedName>
</protein>
<dbReference type="Proteomes" id="UP000444980">
    <property type="component" value="Unassembled WGS sequence"/>
</dbReference>
<name>A0A7I9UUU2_9ACTN</name>
<dbReference type="GO" id="GO:0016042">
    <property type="term" value="P:lipid catabolic process"/>
    <property type="evidence" value="ECO:0007669"/>
    <property type="project" value="InterPro"/>
</dbReference>
<feature type="compositionally biased region" description="Low complexity" evidence="1">
    <location>
        <begin position="1"/>
        <end position="14"/>
    </location>
</feature>
<gene>
    <name evidence="2" type="ORF">nbrc107697_08940</name>
</gene>
<dbReference type="PIRSF" id="PIRSF029171">
    <property type="entry name" value="Esterase_LipA"/>
    <property type="match status" value="1"/>
</dbReference>
<keyword evidence="3" id="KW-1185">Reference proteome</keyword>
<comment type="caution">
    <text evidence="2">The sequence shown here is derived from an EMBL/GenBank/DDBJ whole genome shotgun (WGS) entry which is preliminary data.</text>
</comment>
<dbReference type="SUPFAM" id="SSF53474">
    <property type="entry name" value="alpha/beta-Hydrolases"/>
    <property type="match status" value="1"/>
</dbReference>
<dbReference type="EMBL" id="BJOU01000001">
    <property type="protein sequence ID" value="GED96855.1"/>
    <property type="molecule type" value="Genomic_DNA"/>
</dbReference>
<proteinExistence type="predicted"/>
<dbReference type="InterPro" id="IPR005152">
    <property type="entry name" value="Lipase_secreted"/>
</dbReference>
<evidence type="ECO:0000313" key="3">
    <source>
        <dbReference type="Proteomes" id="UP000444980"/>
    </source>
</evidence>
<evidence type="ECO:0000313" key="2">
    <source>
        <dbReference type="EMBL" id="GED96855.1"/>
    </source>
</evidence>
<dbReference type="InterPro" id="IPR029058">
    <property type="entry name" value="AB_hydrolase_fold"/>
</dbReference>
<sequence length="392" mass="40913">MTASAATLTASPTTGHASPATPSTDPFYRSPGNLAAHRPGAVLRTRRVALVIDGVRAPVSSTQVLYRSTGEFGQPIVGVTTVLRPAAGTAGLISFHMAYDALGSQCDPSYTLRGNHPSTAGRLEQLVLSGYLARGFTVTVPDYEGTDQQWTIGRQSAQLALDGIRAALRITRLPTRTPVGMLGYSGGSVPTEFGAELAPAYAPELSIVGAAAGGLPVNLAHNLGYVSGSREWAGVIPALTEVYRRTYGLDVTSMLSPRGMAAIARVRTGCIAEFAAKFPGLTSAAMVRPPYRGLLDVAAVRAAINRNVMGTLGRPRVPLLLGVGASDPIGDGVMITADVAALARRYCATGVRTRFLRYAGQGHAEAFLPFEQDAAAFLAARFRGAPTPSCST</sequence>
<evidence type="ECO:0000256" key="1">
    <source>
        <dbReference type="SAM" id="MobiDB-lite"/>
    </source>
</evidence>
<dbReference type="Gene3D" id="3.40.50.1820">
    <property type="entry name" value="alpha/beta hydrolase"/>
    <property type="match status" value="1"/>
</dbReference>
<dbReference type="PANTHER" id="PTHR34853:SF1">
    <property type="entry name" value="LIPASE 5"/>
    <property type="match status" value="1"/>
</dbReference>
<dbReference type="AlphaFoldDB" id="A0A7I9UUU2"/>
<dbReference type="PANTHER" id="PTHR34853">
    <property type="match status" value="1"/>
</dbReference>
<organism evidence="2 3">
    <name type="scientific">Gordonia crocea</name>
    <dbReference type="NCBI Taxonomy" id="589162"/>
    <lineage>
        <taxon>Bacteria</taxon>
        <taxon>Bacillati</taxon>
        <taxon>Actinomycetota</taxon>
        <taxon>Actinomycetes</taxon>
        <taxon>Mycobacteriales</taxon>
        <taxon>Gordoniaceae</taxon>
        <taxon>Gordonia</taxon>
    </lineage>
</organism>
<dbReference type="Gene3D" id="1.10.260.130">
    <property type="match status" value="1"/>
</dbReference>
<dbReference type="Pfam" id="PF03583">
    <property type="entry name" value="LIP"/>
    <property type="match status" value="1"/>
</dbReference>
<dbReference type="GO" id="GO:0004806">
    <property type="term" value="F:triacylglycerol lipase activity"/>
    <property type="evidence" value="ECO:0007669"/>
    <property type="project" value="InterPro"/>
</dbReference>
<feature type="region of interest" description="Disordered" evidence="1">
    <location>
        <begin position="1"/>
        <end position="32"/>
    </location>
</feature>